<dbReference type="PANTHER" id="PTHR30329">
    <property type="entry name" value="STATOR ELEMENT OF FLAGELLAR MOTOR COMPLEX"/>
    <property type="match status" value="1"/>
</dbReference>
<dbReference type="GO" id="GO:0009279">
    <property type="term" value="C:cell outer membrane"/>
    <property type="evidence" value="ECO:0007669"/>
    <property type="project" value="UniProtKB-SubCell"/>
</dbReference>
<feature type="compositionally biased region" description="Low complexity" evidence="5">
    <location>
        <begin position="82"/>
        <end position="95"/>
    </location>
</feature>
<dbReference type="InterPro" id="IPR050330">
    <property type="entry name" value="Bact_OuterMem_StrucFunc"/>
</dbReference>
<dbReference type="InterPro" id="IPR036737">
    <property type="entry name" value="OmpA-like_sf"/>
</dbReference>
<evidence type="ECO:0000313" key="7">
    <source>
        <dbReference type="EMBL" id="MCK8784044.1"/>
    </source>
</evidence>
<comment type="subcellular location">
    <subcellularLocation>
        <location evidence="1">Cell outer membrane</location>
    </subcellularLocation>
</comment>
<proteinExistence type="predicted"/>
<feature type="compositionally biased region" description="Low complexity" evidence="5">
    <location>
        <begin position="120"/>
        <end position="141"/>
    </location>
</feature>
<keyword evidence="2 4" id="KW-0472">Membrane</keyword>
<evidence type="ECO:0000256" key="2">
    <source>
        <dbReference type="ARBA" id="ARBA00023136"/>
    </source>
</evidence>
<dbReference type="EMBL" id="JALPRX010000023">
    <property type="protein sequence ID" value="MCK8784044.1"/>
    <property type="molecule type" value="Genomic_DNA"/>
</dbReference>
<dbReference type="Pfam" id="PF00691">
    <property type="entry name" value="OmpA"/>
    <property type="match status" value="1"/>
</dbReference>
<name>A0A9X1Y4Y8_9PROT</name>
<dbReference type="AlphaFoldDB" id="A0A9X1Y4Y8"/>
<feature type="domain" description="OmpA-like" evidence="6">
    <location>
        <begin position="143"/>
        <end position="262"/>
    </location>
</feature>
<comment type="caution">
    <text evidence="7">The sequence shown here is derived from an EMBL/GenBank/DDBJ whole genome shotgun (WGS) entry which is preliminary data.</text>
</comment>
<reference evidence="7" key="1">
    <citation type="submission" date="2022-04" db="EMBL/GenBank/DDBJ databases">
        <title>Roseomonas acroporae sp. nov., isolated from coral Acropora digitifera.</title>
        <authorList>
            <person name="Sun H."/>
        </authorList>
    </citation>
    <scope>NUCLEOTIDE SEQUENCE</scope>
    <source>
        <strain evidence="7">NAR14</strain>
    </source>
</reference>
<dbReference type="SUPFAM" id="SSF103088">
    <property type="entry name" value="OmpA-like"/>
    <property type="match status" value="1"/>
</dbReference>
<dbReference type="InterPro" id="IPR006665">
    <property type="entry name" value="OmpA-like"/>
</dbReference>
<evidence type="ECO:0000256" key="4">
    <source>
        <dbReference type="PROSITE-ProRule" id="PRU00473"/>
    </source>
</evidence>
<dbReference type="Gene3D" id="3.30.1330.60">
    <property type="entry name" value="OmpA-like domain"/>
    <property type="match status" value="1"/>
</dbReference>
<evidence type="ECO:0000259" key="6">
    <source>
        <dbReference type="PROSITE" id="PS51123"/>
    </source>
</evidence>
<sequence>MPSRRVLGRAALGASALVLAGSLTGPLARPLGFGGTALASDADIAQEYIRALTRGVPTGNAPAGSGTPSGTPSGAPLPPSGAPIANAPPASSADAAGDEADGEDGEGPQTRGVRVGGGAPQQAPGQPFGQPQVQPVVDPGGMQPRAVPAISLTIVFPTGSWLITPAAEKMLAPLGMALTSPQLAPFRFRIEGHTDTVGWPDQNQLLSERRAMAVRDYLVWRYGISPARMVPVGMGSSQLAVPTPDQWPEVRNRRVQILNLGS</sequence>
<dbReference type="PROSITE" id="PS51123">
    <property type="entry name" value="OMPA_2"/>
    <property type="match status" value="1"/>
</dbReference>
<feature type="region of interest" description="Disordered" evidence="5">
    <location>
        <begin position="56"/>
        <end position="141"/>
    </location>
</feature>
<feature type="compositionally biased region" description="Acidic residues" evidence="5">
    <location>
        <begin position="96"/>
        <end position="106"/>
    </location>
</feature>
<evidence type="ECO:0000256" key="1">
    <source>
        <dbReference type="ARBA" id="ARBA00004442"/>
    </source>
</evidence>
<dbReference type="PRINTS" id="PR01021">
    <property type="entry name" value="OMPADOMAIN"/>
</dbReference>
<protein>
    <submittedName>
        <fullName evidence="7">OmpA family protein</fullName>
    </submittedName>
</protein>
<organism evidence="7 8">
    <name type="scientific">Roseomonas acroporae</name>
    <dbReference type="NCBI Taxonomy" id="2937791"/>
    <lineage>
        <taxon>Bacteria</taxon>
        <taxon>Pseudomonadati</taxon>
        <taxon>Pseudomonadota</taxon>
        <taxon>Alphaproteobacteria</taxon>
        <taxon>Acetobacterales</taxon>
        <taxon>Roseomonadaceae</taxon>
        <taxon>Roseomonas</taxon>
    </lineage>
</organism>
<dbReference type="Proteomes" id="UP001139516">
    <property type="component" value="Unassembled WGS sequence"/>
</dbReference>
<keyword evidence="8" id="KW-1185">Reference proteome</keyword>
<evidence type="ECO:0000256" key="5">
    <source>
        <dbReference type="SAM" id="MobiDB-lite"/>
    </source>
</evidence>
<gene>
    <name evidence="7" type="ORF">M0638_06575</name>
</gene>
<evidence type="ECO:0000313" key="8">
    <source>
        <dbReference type="Proteomes" id="UP001139516"/>
    </source>
</evidence>
<dbReference type="InterPro" id="IPR006664">
    <property type="entry name" value="OMP_bac"/>
</dbReference>
<keyword evidence="3" id="KW-0998">Cell outer membrane</keyword>
<dbReference type="CDD" id="cd07185">
    <property type="entry name" value="OmpA_C-like"/>
    <property type="match status" value="1"/>
</dbReference>
<dbReference type="PANTHER" id="PTHR30329:SF21">
    <property type="entry name" value="LIPOPROTEIN YIAD-RELATED"/>
    <property type="match status" value="1"/>
</dbReference>
<accession>A0A9X1Y4Y8</accession>
<feature type="compositionally biased region" description="Low complexity" evidence="5">
    <location>
        <begin position="61"/>
        <end position="74"/>
    </location>
</feature>
<dbReference type="RefSeq" id="WP_248666170.1">
    <property type="nucleotide sequence ID" value="NZ_JALPRX010000023.1"/>
</dbReference>
<evidence type="ECO:0000256" key="3">
    <source>
        <dbReference type="ARBA" id="ARBA00023237"/>
    </source>
</evidence>